<name>A0A2V1D6C0_9PLEO</name>
<keyword evidence="2" id="KW-0472">Membrane</keyword>
<evidence type="ECO:0000256" key="2">
    <source>
        <dbReference type="SAM" id="Phobius"/>
    </source>
</evidence>
<gene>
    <name evidence="3" type="ORF">DM02DRAFT_220929</name>
</gene>
<protein>
    <recommendedName>
        <fullName evidence="5">DUF3176 domain containing protein</fullName>
    </recommendedName>
</protein>
<reference evidence="3 4" key="1">
    <citation type="journal article" date="2018" name="Sci. Rep.">
        <title>Comparative genomics provides insights into the lifestyle and reveals functional heterogeneity of dark septate endophytic fungi.</title>
        <authorList>
            <person name="Knapp D.G."/>
            <person name="Nemeth J.B."/>
            <person name="Barry K."/>
            <person name="Hainaut M."/>
            <person name="Henrissat B."/>
            <person name="Johnson J."/>
            <person name="Kuo A."/>
            <person name="Lim J.H.P."/>
            <person name="Lipzen A."/>
            <person name="Nolan M."/>
            <person name="Ohm R.A."/>
            <person name="Tamas L."/>
            <person name="Grigoriev I.V."/>
            <person name="Spatafora J.W."/>
            <person name="Nagy L.G."/>
            <person name="Kovacs G.M."/>
        </authorList>
    </citation>
    <scope>NUCLEOTIDE SEQUENCE [LARGE SCALE GENOMIC DNA]</scope>
    <source>
        <strain evidence="3 4">DSE2036</strain>
    </source>
</reference>
<keyword evidence="2" id="KW-1133">Transmembrane helix</keyword>
<accession>A0A2V1D6C0</accession>
<keyword evidence="2" id="KW-0812">Transmembrane</keyword>
<dbReference type="PANTHER" id="PTHR35394">
    <property type="entry name" value="DUF3176 DOMAIN-CONTAINING PROTEIN"/>
    <property type="match status" value="1"/>
</dbReference>
<organism evidence="3 4">
    <name type="scientific">Periconia macrospinosa</name>
    <dbReference type="NCBI Taxonomy" id="97972"/>
    <lineage>
        <taxon>Eukaryota</taxon>
        <taxon>Fungi</taxon>
        <taxon>Dikarya</taxon>
        <taxon>Ascomycota</taxon>
        <taxon>Pezizomycotina</taxon>
        <taxon>Dothideomycetes</taxon>
        <taxon>Pleosporomycetidae</taxon>
        <taxon>Pleosporales</taxon>
        <taxon>Massarineae</taxon>
        <taxon>Periconiaceae</taxon>
        <taxon>Periconia</taxon>
    </lineage>
</organism>
<feature type="transmembrane region" description="Helical" evidence="2">
    <location>
        <begin position="570"/>
        <end position="592"/>
    </location>
</feature>
<proteinExistence type="predicted"/>
<feature type="transmembrane region" description="Helical" evidence="2">
    <location>
        <begin position="58"/>
        <end position="80"/>
    </location>
</feature>
<dbReference type="Pfam" id="PF11374">
    <property type="entry name" value="DUF3176"/>
    <property type="match status" value="1"/>
</dbReference>
<evidence type="ECO:0000313" key="4">
    <source>
        <dbReference type="Proteomes" id="UP000244855"/>
    </source>
</evidence>
<dbReference type="Proteomes" id="UP000244855">
    <property type="component" value="Unassembled WGS sequence"/>
</dbReference>
<dbReference type="InterPro" id="IPR021514">
    <property type="entry name" value="DUF3176"/>
</dbReference>
<feature type="transmembrane region" description="Helical" evidence="2">
    <location>
        <begin position="92"/>
        <end position="110"/>
    </location>
</feature>
<keyword evidence="4" id="KW-1185">Reference proteome</keyword>
<evidence type="ECO:0000256" key="1">
    <source>
        <dbReference type="SAM" id="MobiDB-lite"/>
    </source>
</evidence>
<dbReference type="AlphaFoldDB" id="A0A2V1D6C0"/>
<dbReference type="EMBL" id="KZ805579">
    <property type="protein sequence ID" value="PVH93592.1"/>
    <property type="molecule type" value="Genomic_DNA"/>
</dbReference>
<evidence type="ECO:0008006" key="5">
    <source>
        <dbReference type="Google" id="ProtNLM"/>
    </source>
</evidence>
<dbReference type="OrthoDB" id="5242705at2759"/>
<sequence length="679" mass="76223">MSHSTPPRIPLSDNQHAQVPPPYSTVDSHHTTSSLDLTQKLERNLAHLNASDNIFKRWIYEIVSWSVSALCMAAIVAILVYCNNRILTEVSLYLTAISVLSKLASAALILPTSEALGQLKWNWFNGKKSKEIWDFEIFDKASRGPWGSILLLLRTKGQSLAALGAILTVLLLANDTFFQQVVHISERRALRGKGAIAKIVRYQPESLVETRDWVPLFQQEQYVRPTIQEFFFRNGTQPVAMGNGTRPEIPVSCPTSNCTFPEFHTLGVCSRCTDATDILQFSCQSRPLDWIGNLTGLPGKDLFYGLKTYPYGNACGYYVNSTSKSATLMSGYTTEAMRSDVGDSPAGEALLLRMLPLSTPYTRELLWGGALKFKDLRNPIFDALIVGAKDGVAGVYRNETPIAQECALTWCIKQMRSTYHYASLEEEVLSVFHNSTPGGNPWWVDLNFMENSSYIGYFEDINIKLPQESEPYGTSNETHNRILNNFDDIFPSFLTAINETAKPNWRVKAWISDNKFHRLVKRNPWLPPNNITLYMERMATALTNTLRSSSSMEMVEGPAYTIETYVNVQWAWLTFPFILLILSLVFLAATMWKTAKGPGVWKTSAMPTLIYGLPKDTQKELTPQPAERSGASSSLSLKKPKNIRIKLHPERGWRVSGQPLSPHSPVVVLRSNQPPPGWI</sequence>
<evidence type="ECO:0000313" key="3">
    <source>
        <dbReference type="EMBL" id="PVH93592.1"/>
    </source>
</evidence>
<feature type="region of interest" description="Disordered" evidence="1">
    <location>
        <begin position="1"/>
        <end position="30"/>
    </location>
</feature>
<dbReference type="PANTHER" id="PTHR35394:SF5">
    <property type="entry name" value="DUF3176 DOMAIN-CONTAINING PROTEIN"/>
    <property type="match status" value="1"/>
</dbReference>